<evidence type="ECO:0000256" key="5">
    <source>
        <dbReference type="ARBA" id="ARBA00022723"/>
    </source>
</evidence>
<comment type="cofactor">
    <cofactor evidence="1">
        <name>a divalent metal cation</name>
        <dbReference type="ChEBI" id="CHEBI:60240"/>
    </cofactor>
</comment>
<evidence type="ECO:0000256" key="3">
    <source>
        <dbReference type="ARBA" id="ARBA00006958"/>
    </source>
</evidence>
<dbReference type="OrthoDB" id="5973903at2759"/>
<dbReference type="RefSeq" id="XP_022308206.1">
    <property type="nucleotide sequence ID" value="XM_022452498.1"/>
</dbReference>
<dbReference type="PANTHER" id="PTHR22930">
    <property type="match status" value="1"/>
</dbReference>
<dbReference type="InterPro" id="IPR027806">
    <property type="entry name" value="HARBI1_dom"/>
</dbReference>
<evidence type="ECO:0000256" key="4">
    <source>
        <dbReference type="ARBA" id="ARBA00022722"/>
    </source>
</evidence>
<dbReference type="GO" id="GO:0016787">
    <property type="term" value="F:hydrolase activity"/>
    <property type="evidence" value="ECO:0007669"/>
    <property type="project" value="UniProtKB-KW"/>
</dbReference>
<keyword evidence="6" id="KW-0378">Hydrolase</keyword>
<keyword evidence="9" id="KW-1185">Reference proteome</keyword>
<dbReference type="Proteomes" id="UP000694844">
    <property type="component" value="Chromosome 9"/>
</dbReference>
<dbReference type="Pfam" id="PF13359">
    <property type="entry name" value="DDE_Tnp_4"/>
    <property type="match status" value="1"/>
</dbReference>
<proteinExistence type="inferred from homology"/>
<evidence type="ECO:0000256" key="7">
    <source>
        <dbReference type="ARBA" id="ARBA00023242"/>
    </source>
</evidence>
<feature type="domain" description="DDE Tnp4" evidence="8">
    <location>
        <begin position="122"/>
        <end position="286"/>
    </location>
</feature>
<evidence type="ECO:0000313" key="9">
    <source>
        <dbReference type="Proteomes" id="UP000694844"/>
    </source>
</evidence>
<comment type="similarity">
    <text evidence="3">Belongs to the HARBI1 family.</text>
</comment>
<gene>
    <name evidence="10" type="primary">LOC111114214</name>
</gene>
<dbReference type="GeneID" id="111114214"/>
<evidence type="ECO:0000259" key="8">
    <source>
        <dbReference type="Pfam" id="PF13359"/>
    </source>
</evidence>
<sequence>MEDQQLFFNFLRMPPEMFDELLNRVGPRIQKRDTIFRNTLEPGLKLAITIRHLASGDRYSTLQYDFRIARNTICTFIPEVCHEIVQELKDEVISCPTEPEEWRAISEEFQRRWNIPHACGALDGKHIAIRCPPKTGSLFRNYKGFFSIVLLALVDADYKFLWIDVGGYGSMSDAQIYNASELKECLEDGTIGFPEQGPMPNDDQDMPYFLLGDDAFGLRTYLMKPYSLRGMTKEQAITNYRISRGRRVVENAFGILAQRWQILLSTMMQGPDIVREITETCICLHNLMRERFAMLQNGQVDAEDDQHNIIPGQWRATANMHEVDNVVGPNRDTIAAKKQREYLKLYFNSPAGSVPWQERMITAQ</sequence>
<dbReference type="InterPro" id="IPR045249">
    <property type="entry name" value="HARBI1-like"/>
</dbReference>
<name>A0A8B8BZE2_CRAVI</name>
<dbReference type="GO" id="GO:0046872">
    <property type="term" value="F:metal ion binding"/>
    <property type="evidence" value="ECO:0007669"/>
    <property type="project" value="UniProtKB-KW"/>
</dbReference>
<keyword evidence="4" id="KW-0540">Nuclease</keyword>
<dbReference type="GO" id="GO:0004518">
    <property type="term" value="F:nuclease activity"/>
    <property type="evidence" value="ECO:0007669"/>
    <property type="project" value="UniProtKB-KW"/>
</dbReference>
<keyword evidence="5" id="KW-0479">Metal-binding</keyword>
<dbReference type="PANTHER" id="PTHR22930:SF198">
    <property type="entry name" value="DDE TNP4 DOMAIN-CONTAINING PROTEIN"/>
    <property type="match status" value="1"/>
</dbReference>
<accession>A0A8B8BZE2</accession>
<evidence type="ECO:0000256" key="2">
    <source>
        <dbReference type="ARBA" id="ARBA00004123"/>
    </source>
</evidence>
<comment type="subcellular location">
    <subcellularLocation>
        <location evidence="2">Nucleus</location>
    </subcellularLocation>
</comment>
<keyword evidence="7" id="KW-0539">Nucleus</keyword>
<protein>
    <submittedName>
        <fullName evidence="10">Protein ALP1-like</fullName>
    </submittedName>
</protein>
<dbReference type="AlphaFoldDB" id="A0A8B8BZE2"/>
<dbReference type="KEGG" id="cvn:111114214"/>
<reference evidence="10" key="1">
    <citation type="submission" date="2025-08" db="UniProtKB">
        <authorList>
            <consortium name="RefSeq"/>
        </authorList>
    </citation>
    <scope>IDENTIFICATION</scope>
    <source>
        <tissue evidence="10">Whole sample</tissue>
    </source>
</reference>
<organism evidence="9 10">
    <name type="scientific">Crassostrea virginica</name>
    <name type="common">Eastern oyster</name>
    <dbReference type="NCBI Taxonomy" id="6565"/>
    <lineage>
        <taxon>Eukaryota</taxon>
        <taxon>Metazoa</taxon>
        <taxon>Spiralia</taxon>
        <taxon>Lophotrochozoa</taxon>
        <taxon>Mollusca</taxon>
        <taxon>Bivalvia</taxon>
        <taxon>Autobranchia</taxon>
        <taxon>Pteriomorphia</taxon>
        <taxon>Ostreida</taxon>
        <taxon>Ostreoidea</taxon>
        <taxon>Ostreidae</taxon>
        <taxon>Crassostrea</taxon>
    </lineage>
</organism>
<evidence type="ECO:0000256" key="1">
    <source>
        <dbReference type="ARBA" id="ARBA00001968"/>
    </source>
</evidence>
<dbReference type="GO" id="GO:0005634">
    <property type="term" value="C:nucleus"/>
    <property type="evidence" value="ECO:0007669"/>
    <property type="project" value="UniProtKB-SubCell"/>
</dbReference>
<evidence type="ECO:0000313" key="10">
    <source>
        <dbReference type="RefSeq" id="XP_022308206.1"/>
    </source>
</evidence>
<evidence type="ECO:0000256" key="6">
    <source>
        <dbReference type="ARBA" id="ARBA00022801"/>
    </source>
</evidence>